<feature type="transmembrane region" description="Helical" evidence="1">
    <location>
        <begin position="140"/>
        <end position="160"/>
    </location>
</feature>
<reference evidence="2 3" key="1">
    <citation type="submission" date="2024-06" db="EMBL/GenBank/DDBJ databases">
        <title>The Natural Products Discovery Center: Release of the First 8490 Sequenced Strains for Exploring Actinobacteria Biosynthetic Diversity.</title>
        <authorList>
            <person name="Kalkreuter E."/>
            <person name="Kautsar S.A."/>
            <person name="Yang D."/>
            <person name="Bader C.D."/>
            <person name="Teijaro C.N."/>
            <person name="Fluegel L."/>
            <person name="Davis C.M."/>
            <person name="Simpson J.R."/>
            <person name="Lauterbach L."/>
            <person name="Steele A.D."/>
            <person name="Gui C."/>
            <person name="Meng S."/>
            <person name="Li G."/>
            <person name="Viehrig K."/>
            <person name="Ye F."/>
            <person name="Su P."/>
            <person name="Kiefer A.F."/>
            <person name="Nichols A."/>
            <person name="Cepeda A.J."/>
            <person name="Yan W."/>
            <person name="Fan B."/>
            <person name="Jiang Y."/>
            <person name="Adhikari A."/>
            <person name="Zheng C.-J."/>
            <person name="Schuster L."/>
            <person name="Cowan T.M."/>
            <person name="Smanski M.J."/>
            <person name="Chevrette M.G."/>
            <person name="De Carvalho L.P.S."/>
            <person name="Shen B."/>
        </authorList>
    </citation>
    <scope>NUCLEOTIDE SEQUENCE [LARGE SCALE GENOMIC DNA]</scope>
    <source>
        <strain evidence="2 3">NPDC045974</strain>
    </source>
</reference>
<proteinExistence type="predicted"/>
<keyword evidence="1" id="KW-0812">Transmembrane</keyword>
<name>A0ABV3CE77_9ACTN</name>
<evidence type="ECO:0008006" key="4">
    <source>
        <dbReference type="Google" id="ProtNLM"/>
    </source>
</evidence>
<dbReference type="EMBL" id="JBEZAE010000013">
    <property type="protein sequence ID" value="MEU7072575.1"/>
    <property type="molecule type" value="Genomic_DNA"/>
</dbReference>
<keyword evidence="3" id="KW-1185">Reference proteome</keyword>
<evidence type="ECO:0000313" key="3">
    <source>
        <dbReference type="Proteomes" id="UP001551329"/>
    </source>
</evidence>
<keyword evidence="1" id="KW-0472">Membrane</keyword>
<organism evidence="2 3">
    <name type="scientific">Streptomyces narbonensis</name>
    <dbReference type="NCBI Taxonomy" id="67333"/>
    <lineage>
        <taxon>Bacteria</taxon>
        <taxon>Bacillati</taxon>
        <taxon>Actinomycetota</taxon>
        <taxon>Actinomycetes</taxon>
        <taxon>Kitasatosporales</taxon>
        <taxon>Streptomycetaceae</taxon>
        <taxon>Streptomyces</taxon>
    </lineage>
</organism>
<evidence type="ECO:0000256" key="1">
    <source>
        <dbReference type="SAM" id="Phobius"/>
    </source>
</evidence>
<dbReference type="Proteomes" id="UP001551329">
    <property type="component" value="Unassembled WGS sequence"/>
</dbReference>
<protein>
    <recommendedName>
        <fullName evidence="4">Integral membrane protein</fullName>
    </recommendedName>
</protein>
<comment type="caution">
    <text evidence="2">The sequence shown here is derived from an EMBL/GenBank/DDBJ whole genome shotgun (WGS) entry which is preliminary data.</text>
</comment>
<keyword evidence="1" id="KW-1133">Transmembrane helix</keyword>
<dbReference type="RefSeq" id="WP_358472773.1">
    <property type="nucleotide sequence ID" value="NZ_JBEZAE010000013.1"/>
</dbReference>
<sequence length="235" mass="25237">MSRTGNTCPGCDRDDRVQAVPAVYLAGRDAVTSRERDRDGDMRTVTRRVTTGLSDALAPVPQPPSYAIGCLGVFAALVSIGTFIGGVQAGHWFEDGAAEAGGDGVPRVGGVYLVPEGSTTPDYSQPLGTAGSAPPPDFAFLGWISALALLAALLVLALALRRRTAFARITRRRHRAEELWSHGWYCHRCGTVHLEGVPGEDRTPLTLQRFREKVWEHGGYGDLAAEQRAVDAVRS</sequence>
<evidence type="ECO:0000313" key="2">
    <source>
        <dbReference type="EMBL" id="MEU7072575.1"/>
    </source>
</evidence>
<gene>
    <name evidence="2" type="ORF">AB0A88_20860</name>
</gene>
<accession>A0ABV3CE77</accession>
<feature type="transmembrane region" description="Helical" evidence="1">
    <location>
        <begin position="66"/>
        <end position="87"/>
    </location>
</feature>